<dbReference type="Proteomes" id="UP001527090">
    <property type="component" value="Unassembled WGS sequence"/>
</dbReference>
<evidence type="ECO:0000256" key="1">
    <source>
        <dbReference type="SAM" id="Phobius"/>
    </source>
</evidence>
<keyword evidence="1" id="KW-0812">Transmembrane</keyword>
<dbReference type="EMBL" id="JAMDLY010000010">
    <property type="protein sequence ID" value="MCY9529695.1"/>
    <property type="molecule type" value="Genomic_DNA"/>
</dbReference>
<feature type="transmembrane region" description="Helical" evidence="1">
    <location>
        <begin position="12"/>
        <end position="31"/>
    </location>
</feature>
<keyword evidence="1" id="KW-1133">Transmembrane helix</keyword>
<keyword evidence="1" id="KW-0472">Membrane</keyword>
<feature type="transmembrane region" description="Helical" evidence="1">
    <location>
        <begin position="161"/>
        <end position="178"/>
    </location>
</feature>
<sequence length="295" mass="32179">MRYMFKNRSNQLRAGWDILLVVAAIFVWKRVCTLGLSLLEDSGFGADPDGWISVFKGLGLYILLVIWFAVKVVHKQPLASIGLTRPDGKRLCTGFICGTLFLTTVIMILLTLNIAHLQGDWSNPQWSRVDIIQLFIVSILAGISEEVLCRGYIQHLLSSRLSPYWAAFIISAGFSLGHMTNGGYTWISAINIALVSLIFSGMTIRTGNLYFAIALHAAWNLFQGYVFGVAVSGHPAEGIYVVGLHGAEWLSGGSFGLEGSAITTFVLGLACVLLVFVPVRRSCRTGSRLEGSCKA</sequence>
<reference evidence="3 4" key="1">
    <citation type="submission" date="2022-05" db="EMBL/GenBank/DDBJ databases">
        <title>Genome Sequencing of Bee-Associated Microbes.</title>
        <authorList>
            <person name="Dunlap C."/>
        </authorList>
    </citation>
    <scope>NUCLEOTIDE SEQUENCE [LARGE SCALE GENOMIC DNA]</scope>
    <source>
        <strain evidence="3 4">NRRL NRS-750</strain>
    </source>
</reference>
<feature type="domain" description="CAAX prenyl protease 2/Lysostaphin resistance protein A-like" evidence="2">
    <location>
        <begin position="131"/>
        <end position="222"/>
    </location>
</feature>
<name>A0ABT4E7H6_PAEAL</name>
<keyword evidence="3" id="KW-0482">Metalloprotease</keyword>
<comment type="caution">
    <text evidence="3">The sequence shown here is derived from an EMBL/GenBank/DDBJ whole genome shotgun (WGS) entry which is preliminary data.</text>
</comment>
<dbReference type="InterPro" id="IPR003675">
    <property type="entry name" value="Rce1/LyrA-like_dom"/>
</dbReference>
<gene>
    <name evidence="3" type="ORF">M5X04_10165</name>
</gene>
<feature type="transmembrane region" description="Helical" evidence="1">
    <location>
        <begin position="51"/>
        <end position="70"/>
    </location>
</feature>
<feature type="transmembrane region" description="Helical" evidence="1">
    <location>
        <begin position="184"/>
        <end position="202"/>
    </location>
</feature>
<dbReference type="GO" id="GO:0008237">
    <property type="term" value="F:metallopeptidase activity"/>
    <property type="evidence" value="ECO:0007669"/>
    <property type="project" value="UniProtKB-KW"/>
</dbReference>
<proteinExistence type="predicted"/>
<evidence type="ECO:0000259" key="2">
    <source>
        <dbReference type="Pfam" id="PF02517"/>
    </source>
</evidence>
<feature type="transmembrane region" description="Helical" evidence="1">
    <location>
        <begin position="131"/>
        <end position="149"/>
    </location>
</feature>
<dbReference type="RefSeq" id="WP_268632040.1">
    <property type="nucleotide sequence ID" value="NZ_JAMDLY010000010.1"/>
</dbReference>
<accession>A0ABT4E7H6</accession>
<keyword evidence="4" id="KW-1185">Reference proteome</keyword>
<dbReference type="Pfam" id="PF02517">
    <property type="entry name" value="Rce1-like"/>
    <property type="match status" value="1"/>
</dbReference>
<dbReference type="PANTHER" id="PTHR39430">
    <property type="entry name" value="MEMBRANE-ASSOCIATED PROTEASE-RELATED"/>
    <property type="match status" value="1"/>
</dbReference>
<keyword evidence="3" id="KW-0645">Protease</keyword>
<evidence type="ECO:0000313" key="4">
    <source>
        <dbReference type="Proteomes" id="UP001527090"/>
    </source>
</evidence>
<feature type="transmembrane region" description="Helical" evidence="1">
    <location>
        <begin position="259"/>
        <end position="279"/>
    </location>
</feature>
<dbReference type="PANTHER" id="PTHR39430:SF1">
    <property type="entry name" value="PROTEASE"/>
    <property type="match status" value="1"/>
</dbReference>
<feature type="transmembrane region" description="Helical" evidence="1">
    <location>
        <begin position="91"/>
        <end position="111"/>
    </location>
</feature>
<organism evidence="3 4">
    <name type="scientific">Paenibacillus alvei</name>
    <name type="common">Bacillus alvei</name>
    <dbReference type="NCBI Taxonomy" id="44250"/>
    <lineage>
        <taxon>Bacteria</taxon>
        <taxon>Bacillati</taxon>
        <taxon>Bacillota</taxon>
        <taxon>Bacilli</taxon>
        <taxon>Bacillales</taxon>
        <taxon>Paenibacillaceae</taxon>
        <taxon>Paenibacillus</taxon>
    </lineage>
</organism>
<feature type="transmembrane region" description="Helical" evidence="1">
    <location>
        <begin position="209"/>
        <end position="231"/>
    </location>
</feature>
<keyword evidence="3" id="KW-0378">Hydrolase</keyword>
<protein>
    <submittedName>
        <fullName evidence="3">CPBP family intramembrane metalloprotease</fullName>
    </submittedName>
</protein>
<evidence type="ECO:0000313" key="3">
    <source>
        <dbReference type="EMBL" id="MCY9529695.1"/>
    </source>
</evidence>